<name>A0ABD1EWN2_HYPHA</name>
<keyword evidence="3" id="KW-1185">Reference proteome</keyword>
<dbReference type="AlphaFoldDB" id="A0ABD1EWN2"/>
<protein>
    <submittedName>
        <fullName evidence="2">Uncharacterized protein</fullName>
    </submittedName>
</protein>
<evidence type="ECO:0000313" key="2">
    <source>
        <dbReference type="EMBL" id="KAL1505455.1"/>
    </source>
</evidence>
<dbReference type="Proteomes" id="UP001566132">
    <property type="component" value="Unassembled WGS sequence"/>
</dbReference>
<feature type="compositionally biased region" description="Basic and acidic residues" evidence="1">
    <location>
        <begin position="178"/>
        <end position="190"/>
    </location>
</feature>
<accession>A0ABD1EWN2</accession>
<comment type="caution">
    <text evidence="2">The sequence shown here is derived from an EMBL/GenBank/DDBJ whole genome shotgun (WGS) entry which is preliminary data.</text>
</comment>
<gene>
    <name evidence="2" type="ORF">ABEB36_005023</name>
</gene>
<feature type="region of interest" description="Disordered" evidence="1">
    <location>
        <begin position="158"/>
        <end position="190"/>
    </location>
</feature>
<sequence length="190" mass="21514">MYADSLDRLKCKNKIILVWVPGLSDIYGNEVTDSQGATASVFLVEKCISLPETQEKSEFSLITSRSHVTTFQSRAPFYSRPDEDPLMTPPLGNWDGGRRKRGQLRWGTVNVVSTNFAENFPWLLSSVTFHKRYFQRRETELSSRTECRVPFIRSHSSQIGLIQTDPGGGNRKSSARVRQKEAPKGSETEL</sequence>
<dbReference type="EMBL" id="JBDJPC010000004">
    <property type="protein sequence ID" value="KAL1505455.1"/>
    <property type="molecule type" value="Genomic_DNA"/>
</dbReference>
<reference evidence="2 3" key="1">
    <citation type="submission" date="2024-05" db="EMBL/GenBank/DDBJ databases">
        <title>Genetic variation in Jamaican populations of the coffee berry borer (Hypothenemus hampei).</title>
        <authorList>
            <person name="Errbii M."/>
            <person name="Myrie A."/>
        </authorList>
    </citation>
    <scope>NUCLEOTIDE SEQUENCE [LARGE SCALE GENOMIC DNA]</scope>
    <source>
        <strain evidence="2">JA-Hopewell-2020-01-JO</strain>
        <tissue evidence="2">Whole body</tissue>
    </source>
</reference>
<organism evidence="2 3">
    <name type="scientific">Hypothenemus hampei</name>
    <name type="common">Coffee berry borer</name>
    <dbReference type="NCBI Taxonomy" id="57062"/>
    <lineage>
        <taxon>Eukaryota</taxon>
        <taxon>Metazoa</taxon>
        <taxon>Ecdysozoa</taxon>
        <taxon>Arthropoda</taxon>
        <taxon>Hexapoda</taxon>
        <taxon>Insecta</taxon>
        <taxon>Pterygota</taxon>
        <taxon>Neoptera</taxon>
        <taxon>Endopterygota</taxon>
        <taxon>Coleoptera</taxon>
        <taxon>Polyphaga</taxon>
        <taxon>Cucujiformia</taxon>
        <taxon>Curculionidae</taxon>
        <taxon>Scolytinae</taxon>
        <taxon>Hypothenemus</taxon>
    </lineage>
</organism>
<proteinExistence type="predicted"/>
<evidence type="ECO:0000313" key="3">
    <source>
        <dbReference type="Proteomes" id="UP001566132"/>
    </source>
</evidence>
<evidence type="ECO:0000256" key="1">
    <source>
        <dbReference type="SAM" id="MobiDB-lite"/>
    </source>
</evidence>